<name>A0A4Y6UGC7_9PROT</name>
<organism evidence="9 10">
    <name type="scientific">Swingsia samuiensis</name>
    <dbReference type="NCBI Taxonomy" id="1293412"/>
    <lineage>
        <taxon>Bacteria</taxon>
        <taxon>Pseudomonadati</taxon>
        <taxon>Pseudomonadota</taxon>
        <taxon>Alphaproteobacteria</taxon>
        <taxon>Acetobacterales</taxon>
        <taxon>Acetobacteraceae</taxon>
        <taxon>Swingsia</taxon>
    </lineage>
</organism>
<evidence type="ECO:0000313" key="10">
    <source>
        <dbReference type="Proteomes" id="UP000316313"/>
    </source>
</evidence>
<dbReference type="GO" id="GO:0016020">
    <property type="term" value="C:membrane"/>
    <property type="evidence" value="ECO:0007669"/>
    <property type="project" value="TreeGrafter"/>
</dbReference>
<feature type="domain" description="Glycoside hydrolase family 20 catalytic" evidence="7">
    <location>
        <begin position="161"/>
        <end position="501"/>
    </location>
</feature>
<dbReference type="Pfam" id="PF00728">
    <property type="entry name" value="Glyco_hydro_20"/>
    <property type="match status" value="1"/>
</dbReference>
<dbReference type="SUPFAM" id="SSF55545">
    <property type="entry name" value="beta-N-acetylhexosaminidase-like domain"/>
    <property type="match status" value="1"/>
</dbReference>
<evidence type="ECO:0000313" key="9">
    <source>
        <dbReference type="EMBL" id="QDH16609.1"/>
    </source>
</evidence>
<dbReference type="InterPro" id="IPR025705">
    <property type="entry name" value="Beta_hexosaminidase_sua/sub"/>
</dbReference>
<keyword evidence="2" id="KW-0378">Hydrolase</keyword>
<accession>A0A4Y6UGC7</accession>
<keyword evidence="10" id="KW-1185">Reference proteome</keyword>
<dbReference type="OrthoDB" id="9763537at2"/>
<dbReference type="InterPro" id="IPR017853">
    <property type="entry name" value="GH"/>
</dbReference>
<evidence type="ECO:0000259" key="8">
    <source>
        <dbReference type="Pfam" id="PF02838"/>
    </source>
</evidence>
<dbReference type="PRINTS" id="PR00738">
    <property type="entry name" value="GLHYDRLASE20"/>
</dbReference>
<evidence type="ECO:0000256" key="2">
    <source>
        <dbReference type="ARBA" id="ARBA00022801"/>
    </source>
</evidence>
<dbReference type="GO" id="GO:0005975">
    <property type="term" value="P:carbohydrate metabolic process"/>
    <property type="evidence" value="ECO:0007669"/>
    <property type="project" value="InterPro"/>
</dbReference>
<dbReference type="InterPro" id="IPR015882">
    <property type="entry name" value="HEX_bac_N"/>
</dbReference>
<dbReference type="GO" id="GO:0030203">
    <property type="term" value="P:glycosaminoglycan metabolic process"/>
    <property type="evidence" value="ECO:0007669"/>
    <property type="project" value="TreeGrafter"/>
</dbReference>
<evidence type="ECO:0000256" key="1">
    <source>
        <dbReference type="ARBA" id="ARBA00006285"/>
    </source>
</evidence>
<protein>
    <recommendedName>
        <fullName evidence="4">N-acetyl-beta-glucosaminidase</fullName>
    </recommendedName>
</protein>
<gene>
    <name evidence="9" type="ORF">E3D00_02750</name>
</gene>
<dbReference type="GO" id="GO:0005764">
    <property type="term" value="C:lysosome"/>
    <property type="evidence" value="ECO:0007669"/>
    <property type="project" value="TreeGrafter"/>
</dbReference>
<feature type="signal peptide" evidence="6">
    <location>
        <begin position="1"/>
        <end position="28"/>
    </location>
</feature>
<evidence type="ECO:0000259" key="7">
    <source>
        <dbReference type="Pfam" id="PF00728"/>
    </source>
</evidence>
<dbReference type="EMBL" id="CP038141">
    <property type="protein sequence ID" value="QDH16609.1"/>
    <property type="molecule type" value="Genomic_DNA"/>
</dbReference>
<dbReference type="Pfam" id="PF02838">
    <property type="entry name" value="Glyco_hydro_20b"/>
    <property type="match status" value="1"/>
</dbReference>
<keyword evidence="3" id="KW-0326">Glycosidase</keyword>
<feature type="active site" description="Proton donor" evidence="5">
    <location>
        <position position="318"/>
    </location>
</feature>
<dbReference type="AlphaFoldDB" id="A0A4Y6UGC7"/>
<evidence type="ECO:0000256" key="6">
    <source>
        <dbReference type="SAM" id="SignalP"/>
    </source>
</evidence>
<dbReference type="Proteomes" id="UP000316313">
    <property type="component" value="Chromosome"/>
</dbReference>
<reference evidence="9 10" key="1">
    <citation type="submission" date="2019-03" db="EMBL/GenBank/DDBJ databases">
        <title>The complete genome sequence of Swingsia samuiensis NBRC107927(T).</title>
        <authorList>
            <person name="Chua K.-O."/>
            <person name="Chan K.-G."/>
            <person name="See-Too W.-S."/>
        </authorList>
    </citation>
    <scope>NUCLEOTIDE SEQUENCE [LARGE SCALE GENOMIC DNA]</scope>
    <source>
        <strain evidence="9 10">AH83</strain>
    </source>
</reference>
<proteinExistence type="inferred from homology"/>
<feature type="chain" id="PRO_5021201943" description="N-acetyl-beta-glucosaminidase" evidence="6">
    <location>
        <begin position="29"/>
        <end position="716"/>
    </location>
</feature>
<dbReference type="InterPro" id="IPR029018">
    <property type="entry name" value="Hex-like_dom2"/>
</dbReference>
<dbReference type="GO" id="GO:0004563">
    <property type="term" value="F:beta-N-acetylhexosaminidase activity"/>
    <property type="evidence" value="ECO:0007669"/>
    <property type="project" value="InterPro"/>
</dbReference>
<dbReference type="PANTHER" id="PTHR22600">
    <property type="entry name" value="BETA-HEXOSAMINIDASE"/>
    <property type="match status" value="1"/>
</dbReference>
<dbReference type="KEGG" id="ssam:E3D00_02750"/>
<sequence>MFLLNKRYSYSAKVILLCASFFSSRALATPILLPLPQSIEDHHEESASFGEVQVVWANHPSALMKRAEERFNDRVVQLFNGKSSSKKRYRLRVTYVNDPQYLTPQEKEHYSLKITGRDAYLKADGQAGVLRGMATFLQLMHVTDKSELTLDEVTIDDFPRFAWRGLLIDVSRHFLSVDTVKRQLDAMELMKFNVLHWHLSDGTGFRVESHVFPKLTSISSHGEYYTQEQVRDIVSYAADRGIRVVPEFDVPGHALAILEAYPDLAAQSVPDQQQQKNTNLNNPAMDPTNPQTLSFIRSLYAEMGALFPDRYFHSGGDEVLASQWTHNRHIKAFMQQHGYRDAPALQAAFTAQVQKILSEQGKVMMGWDEVSEAPIPKDVVVEGWRGSKWTGTATQAGHPVVVSSGYYLDLLNASPQYYSVDPYDTQANGLTPAEIEEVHPKQSALIQAFSQDPTAQPLTPEQEKLVMGAEGALWSELVFEKNLDTRLWPRAATLAERFWSAKNVRDTQYLEERLPFILDELERMGLNYKQSTQELENIVSQGRPMPLHVLTSITIPVQNYALNILNNTYDVLGSPSGVANPDSFVGTQFNENVARYMAGEKSLEPVIEHQLEVWSDNENNYALIAKGNSTLEAVLPTVHVIGTLARSALKELHHDLSDSERAKAIKLILKQEEYEHNSSNMLLAAKRKQPEGGLLIAILPGLKQLINDQRSVTEYH</sequence>
<dbReference type="Gene3D" id="3.30.379.10">
    <property type="entry name" value="Chitobiase/beta-hexosaminidase domain 2-like"/>
    <property type="match status" value="1"/>
</dbReference>
<dbReference type="Gene3D" id="3.20.20.80">
    <property type="entry name" value="Glycosidases"/>
    <property type="match status" value="1"/>
</dbReference>
<evidence type="ECO:0000256" key="4">
    <source>
        <dbReference type="ARBA" id="ARBA00033000"/>
    </source>
</evidence>
<evidence type="ECO:0000256" key="5">
    <source>
        <dbReference type="PIRSR" id="PIRSR625705-1"/>
    </source>
</evidence>
<keyword evidence="6" id="KW-0732">Signal</keyword>
<dbReference type="PANTHER" id="PTHR22600:SF21">
    <property type="entry name" value="BETA-HEXOSAMINIDASE A"/>
    <property type="match status" value="1"/>
</dbReference>
<comment type="similarity">
    <text evidence="1">Belongs to the glycosyl hydrolase 20 family.</text>
</comment>
<dbReference type="InterPro" id="IPR015883">
    <property type="entry name" value="Glyco_hydro_20_cat"/>
</dbReference>
<dbReference type="GO" id="GO:0006689">
    <property type="term" value="P:ganglioside catabolic process"/>
    <property type="evidence" value="ECO:0007669"/>
    <property type="project" value="TreeGrafter"/>
</dbReference>
<evidence type="ECO:0000256" key="3">
    <source>
        <dbReference type="ARBA" id="ARBA00023295"/>
    </source>
</evidence>
<dbReference type="SUPFAM" id="SSF51445">
    <property type="entry name" value="(Trans)glycosidases"/>
    <property type="match status" value="1"/>
</dbReference>
<feature type="domain" description="Beta-hexosaminidase bacterial type N-terminal" evidence="8">
    <location>
        <begin position="30"/>
        <end position="157"/>
    </location>
</feature>
<dbReference type="RefSeq" id="WP_141459735.1">
    <property type="nucleotide sequence ID" value="NZ_CP038141.1"/>
</dbReference>